<dbReference type="GO" id="GO:0046076">
    <property type="term" value="P:dTTP catabolic process"/>
    <property type="evidence" value="ECO:0007669"/>
    <property type="project" value="TreeGrafter"/>
</dbReference>
<dbReference type="Pfam" id="PF03819">
    <property type="entry name" value="MazG"/>
    <property type="match status" value="1"/>
</dbReference>
<dbReference type="GO" id="GO:0046081">
    <property type="term" value="P:dUTP catabolic process"/>
    <property type="evidence" value="ECO:0007669"/>
    <property type="project" value="TreeGrafter"/>
</dbReference>
<dbReference type="InterPro" id="IPR014777">
    <property type="entry name" value="4pyrrole_Mease_sub1"/>
</dbReference>
<reference evidence="4" key="1">
    <citation type="submission" date="2020-02" db="EMBL/GenBank/DDBJ databases">
        <authorList>
            <person name="Meier V. D."/>
        </authorList>
    </citation>
    <scope>NUCLEOTIDE SEQUENCE</scope>
    <source>
        <strain evidence="4">AVDCRST_MAG19</strain>
    </source>
</reference>
<dbReference type="SUPFAM" id="SSF101386">
    <property type="entry name" value="all-alpha NTP pyrophosphatases"/>
    <property type="match status" value="1"/>
</dbReference>
<protein>
    <submittedName>
        <fullName evidence="4">Nucleoside triphosphate pyrophosphohydrolase MazG</fullName>
        <ecNumber evidence="4">3.6.1.8</ecNumber>
    </submittedName>
</protein>
<dbReference type="InterPro" id="IPR048015">
    <property type="entry name" value="NTP-PPase_MazG-like_N"/>
</dbReference>
<dbReference type="Gene3D" id="1.10.287.1080">
    <property type="entry name" value="MazG-like"/>
    <property type="match status" value="1"/>
</dbReference>
<dbReference type="GO" id="GO:0008168">
    <property type="term" value="F:methyltransferase activity"/>
    <property type="evidence" value="ECO:0007669"/>
    <property type="project" value="InterPro"/>
</dbReference>
<dbReference type="PANTHER" id="PTHR30522">
    <property type="entry name" value="NUCLEOSIDE TRIPHOSPHATE PYROPHOSPHOHYDROLASE"/>
    <property type="match status" value="1"/>
</dbReference>
<evidence type="ECO:0000259" key="3">
    <source>
        <dbReference type="Pfam" id="PF03819"/>
    </source>
</evidence>
<dbReference type="Pfam" id="PF00590">
    <property type="entry name" value="TP_methylase"/>
    <property type="match status" value="1"/>
</dbReference>
<feature type="region of interest" description="Disordered" evidence="1">
    <location>
        <begin position="444"/>
        <end position="469"/>
    </location>
</feature>
<dbReference type="EC" id="3.6.1.8" evidence="4"/>
<dbReference type="GO" id="GO:0046052">
    <property type="term" value="P:UTP catabolic process"/>
    <property type="evidence" value="ECO:0007669"/>
    <property type="project" value="TreeGrafter"/>
</dbReference>
<dbReference type="NCBIfam" id="TIGR00444">
    <property type="entry name" value="mazG"/>
    <property type="match status" value="1"/>
</dbReference>
<dbReference type="InterPro" id="IPR035996">
    <property type="entry name" value="4pyrrol_Methylase_sf"/>
</dbReference>
<dbReference type="FunFam" id="1.10.287.1080:FF:000001">
    <property type="entry name" value="Nucleoside triphosphate pyrophosphohydrolase"/>
    <property type="match status" value="1"/>
</dbReference>
<dbReference type="InterPro" id="IPR011551">
    <property type="entry name" value="NTP_PyrPHydrolase_MazG"/>
</dbReference>
<dbReference type="AlphaFoldDB" id="A0A6J4VGX8"/>
<organism evidence="4">
    <name type="scientific">uncultured Thermomicrobiales bacterium</name>
    <dbReference type="NCBI Taxonomy" id="1645740"/>
    <lineage>
        <taxon>Bacteria</taxon>
        <taxon>Pseudomonadati</taxon>
        <taxon>Thermomicrobiota</taxon>
        <taxon>Thermomicrobia</taxon>
        <taxon>Thermomicrobiales</taxon>
        <taxon>environmental samples</taxon>
    </lineage>
</organism>
<feature type="domain" description="NTP pyrophosphohydrolase MazG-like" evidence="3">
    <location>
        <begin position="272"/>
        <end position="345"/>
    </location>
</feature>
<dbReference type="CDD" id="cd11528">
    <property type="entry name" value="NTP-PPase_MazG_Nterm"/>
    <property type="match status" value="1"/>
</dbReference>
<keyword evidence="4" id="KW-0378">Hydrolase</keyword>
<dbReference type="Gene3D" id="3.40.1010.10">
    <property type="entry name" value="Cobalt-precorrin-4 Transmethylase, Domain 1"/>
    <property type="match status" value="1"/>
</dbReference>
<dbReference type="GO" id="GO:0046047">
    <property type="term" value="P:TTP catabolic process"/>
    <property type="evidence" value="ECO:0007669"/>
    <property type="project" value="TreeGrafter"/>
</dbReference>
<evidence type="ECO:0000256" key="1">
    <source>
        <dbReference type="SAM" id="MobiDB-lite"/>
    </source>
</evidence>
<dbReference type="EMBL" id="CADCWL010000197">
    <property type="protein sequence ID" value="CAA9576991.1"/>
    <property type="molecule type" value="Genomic_DNA"/>
</dbReference>
<sequence length="469" mass="49770">MSEPSPADLVVVGLGPGDPALRTLGAQRALDGARTIVLRTRVHPGIDDLRDDPRVTDCDDLYAGIRSFEEVYAAIAERVLGLAGVGRDGTVVFAVPGHPRFGERSVRLIEERAVERGIAVSIQSAVSAVDAVATAIGADPLADDVQVIDALGLASAIERDPFSGGSVLVDPHRPCLIGQVHAPHVAAAVKLALGRLYPDDHPILVVRAAGVPGEERLERCRLYELDRRPVDHLSSVWVPALEALAAFRSAATLQRIVALLRAPGGCPWDREQTHGSLRPAVLEEAYEVADAIDRTDAGNLEEELGDLLLQVVLHAQIAEEAGEFALEDVVERVARKLIRRHPHVFGTVEARTPSDVVATWESVKAEERSASGVAKEQHPLDRLPRSMPALLRATTLLGAWKERSPTAADPVAAKAAGDELLTAVATAIRAGVDPERALDGALRRRVADEAGHGATTGDETAGAGGDQRA</sequence>
<dbReference type="GO" id="GO:0047693">
    <property type="term" value="F:ATP diphosphatase activity"/>
    <property type="evidence" value="ECO:0007669"/>
    <property type="project" value="UniProtKB-EC"/>
</dbReference>
<feature type="domain" description="Tetrapyrrole methylase" evidence="2">
    <location>
        <begin position="9"/>
        <end position="226"/>
    </location>
</feature>
<dbReference type="SUPFAM" id="SSF53790">
    <property type="entry name" value="Tetrapyrrole methylase"/>
    <property type="match status" value="1"/>
</dbReference>
<accession>A0A6J4VGX8</accession>
<name>A0A6J4VGX8_9BACT</name>
<dbReference type="GO" id="GO:0006950">
    <property type="term" value="P:response to stress"/>
    <property type="evidence" value="ECO:0007669"/>
    <property type="project" value="UniProtKB-ARBA"/>
</dbReference>
<dbReference type="GO" id="GO:0006203">
    <property type="term" value="P:dGTP catabolic process"/>
    <property type="evidence" value="ECO:0007669"/>
    <property type="project" value="TreeGrafter"/>
</dbReference>
<dbReference type="CDD" id="cd11723">
    <property type="entry name" value="YabN_N_like"/>
    <property type="match status" value="1"/>
</dbReference>
<dbReference type="InterPro" id="IPR004518">
    <property type="entry name" value="MazG-like_dom"/>
</dbReference>
<dbReference type="InterPro" id="IPR035013">
    <property type="entry name" value="YabN_N"/>
</dbReference>
<dbReference type="PANTHER" id="PTHR30522:SF0">
    <property type="entry name" value="NUCLEOSIDE TRIPHOSPHATE PYROPHOSPHOHYDROLASE"/>
    <property type="match status" value="1"/>
</dbReference>
<evidence type="ECO:0000259" key="2">
    <source>
        <dbReference type="Pfam" id="PF00590"/>
    </source>
</evidence>
<evidence type="ECO:0000313" key="4">
    <source>
        <dbReference type="EMBL" id="CAA9576991.1"/>
    </source>
</evidence>
<gene>
    <name evidence="4" type="ORF">AVDCRST_MAG19-3505</name>
</gene>
<dbReference type="InterPro" id="IPR000878">
    <property type="entry name" value="4pyrrol_Mease"/>
</dbReference>
<dbReference type="GO" id="GO:0046061">
    <property type="term" value="P:dATP catabolic process"/>
    <property type="evidence" value="ECO:0007669"/>
    <property type="project" value="TreeGrafter"/>
</dbReference>
<proteinExistence type="predicted"/>
<feature type="compositionally biased region" description="Low complexity" evidence="1">
    <location>
        <begin position="452"/>
        <end position="461"/>
    </location>
</feature>